<dbReference type="CDD" id="cd02523">
    <property type="entry name" value="PC_cytidylyltransferase"/>
    <property type="match status" value="1"/>
</dbReference>
<evidence type="ECO:0000256" key="2">
    <source>
        <dbReference type="ARBA" id="ARBA00022695"/>
    </source>
</evidence>
<dbReference type="Proteomes" id="UP000249949">
    <property type="component" value="Chromosome"/>
</dbReference>
<dbReference type="SUPFAM" id="SSF53448">
    <property type="entry name" value="Nucleotide-diphospho-sugar transferases"/>
    <property type="match status" value="1"/>
</dbReference>
<evidence type="ECO:0000256" key="1">
    <source>
        <dbReference type="ARBA" id="ARBA00022679"/>
    </source>
</evidence>
<keyword evidence="1 4" id="KW-0808">Transferase</keyword>
<keyword evidence="2" id="KW-0548">Nucleotidyltransferase</keyword>
<gene>
    <name evidence="4" type="ORF">NMSP_0153</name>
</gene>
<dbReference type="KEGG" id="nct:NMSP_0153"/>
<feature type="domain" description="MobA-like NTP transferase" evidence="3">
    <location>
        <begin position="3"/>
        <end position="121"/>
    </location>
</feature>
<sequence length="244" mass="28252">MKALIIAAGYGTRLGNLTKKMPKSLIDINGKSILKRQIELLQSNGVTEIIIITGPNHEKFLEKKIKYVKDNFYENHEQLGSLMEGRNYFNDELLILFSDVLFDNQVISKIINSENNFNIAVDSDWEKKYIGRTEHPISQADLVLIKNNLVFKIMKNLTPVNNFKISEFIGIIKLSQKASKEFLKHYTNLEKSKNKIEIIKKWYLTNMLQDLIDNNNSITPIEINGNWCEIDTVQDLERARKLFS</sequence>
<dbReference type="RefSeq" id="WP_086907013.1">
    <property type="nucleotide sequence ID" value="NZ_CP021324.1"/>
</dbReference>
<dbReference type="Gene3D" id="3.90.550.10">
    <property type="entry name" value="Spore Coat Polysaccharide Biosynthesis Protein SpsA, Chain A"/>
    <property type="match status" value="1"/>
</dbReference>
<dbReference type="InterPro" id="IPR050065">
    <property type="entry name" value="GlmU-like"/>
</dbReference>
<dbReference type="PANTHER" id="PTHR43584">
    <property type="entry name" value="NUCLEOTIDYL TRANSFERASE"/>
    <property type="match status" value="1"/>
</dbReference>
<dbReference type="EMBL" id="CP021324">
    <property type="protein sequence ID" value="ARS63785.1"/>
    <property type="molecule type" value="Genomic_DNA"/>
</dbReference>
<evidence type="ECO:0000313" key="5">
    <source>
        <dbReference type="Proteomes" id="UP000249949"/>
    </source>
</evidence>
<reference evidence="4 5" key="1">
    <citation type="journal article" date="2017" name="Environ. Microbiol.">
        <title>Genome and epigenome of a novel marine Thaumarchaeota strain suggest viral infection, phosphorothioation DNA modification and multiple restriction systems.</title>
        <authorList>
            <person name="Ahlgren N.A."/>
            <person name="Chen Y."/>
            <person name="Needham D.M."/>
            <person name="Parada A.E."/>
            <person name="Sachdeva R."/>
            <person name="Trinh V."/>
            <person name="Chen T."/>
            <person name="Fuhrman J.A."/>
        </authorList>
    </citation>
    <scope>NUCLEOTIDE SEQUENCE [LARGE SCALE GENOMIC DNA]</scope>
    <source>
        <strain evidence="4 5">SPOT01</strain>
    </source>
</reference>
<evidence type="ECO:0000259" key="3">
    <source>
        <dbReference type="Pfam" id="PF12804"/>
    </source>
</evidence>
<dbReference type="GeneID" id="32900655"/>
<dbReference type="InterPro" id="IPR025877">
    <property type="entry name" value="MobA-like_NTP_Trfase"/>
</dbReference>
<dbReference type="Pfam" id="PF12804">
    <property type="entry name" value="NTP_transf_3"/>
    <property type="match status" value="1"/>
</dbReference>
<dbReference type="PANTHER" id="PTHR43584:SF8">
    <property type="entry name" value="N-ACETYLMURAMATE ALPHA-1-PHOSPHATE URIDYLYLTRANSFERASE"/>
    <property type="match status" value="1"/>
</dbReference>
<evidence type="ECO:0000313" key="4">
    <source>
        <dbReference type="EMBL" id="ARS63785.1"/>
    </source>
</evidence>
<name>A0A2Z2HIS4_9ARCH</name>
<dbReference type="AlphaFoldDB" id="A0A2Z2HIS4"/>
<keyword evidence="5" id="KW-1185">Reference proteome</keyword>
<proteinExistence type="predicted"/>
<accession>A0A2Z2HIS4</accession>
<dbReference type="GO" id="GO:0016779">
    <property type="term" value="F:nucleotidyltransferase activity"/>
    <property type="evidence" value="ECO:0007669"/>
    <property type="project" value="UniProtKB-KW"/>
</dbReference>
<organism evidence="4 5">
    <name type="scientific">Candidatus Nitrosomarinus catalinensis</name>
    <dbReference type="NCBI Taxonomy" id="1898749"/>
    <lineage>
        <taxon>Archaea</taxon>
        <taxon>Nitrososphaerota</taxon>
        <taxon>Nitrososphaeria</taxon>
        <taxon>Nitrosopumilales</taxon>
        <taxon>Nitrosopumilaceae</taxon>
        <taxon>Candidatus Nitrosomarinus</taxon>
    </lineage>
</organism>
<protein>
    <submittedName>
        <fullName evidence="4">Bifunctional IPC transferase and DIPP synthase</fullName>
    </submittedName>
</protein>
<dbReference type="OrthoDB" id="25155at2157"/>
<dbReference type="InterPro" id="IPR029044">
    <property type="entry name" value="Nucleotide-diphossugar_trans"/>
</dbReference>